<accession>A0A139KNB5</accession>
<sequence>MSLLLLSQSYALPLFQAVFEFSFMELLHALMKRSMKKKKGLCNIYVDRVPFSILPIN</sequence>
<dbReference type="PATRIC" id="fig|329854.7.peg.5292"/>
<evidence type="ECO:0000313" key="3">
    <source>
        <dbReference type="Proteomes" id="UP000070319"/>
    </source>
</evidence>
<evidence type="ECO:0000313" key="2">
    <source>
        <dbReference type="EMBL" id="KXT40675.1"/>
    </source>
</evidence>
<feature type="transmembrane region" description="Helical" evidence="1">
    <location>
        <begin position="12"/>
        <end position="31"/>
    </location>
</feature>
<evidence type="ECO:0000256" key="1">
    <source>
        <dbReference type="SAM" id="Phobius"/>
    </source>
</evidence>
<dbReference type="EMBL" id="LTDF01000177">
    <property type="protein sequence ID" value="KXT40675.1"/>
    <property type="molecule type" value="Genomic_DNA"/>
</dbReference>
<keyword evidence="1" id="KW-1133">Transmembrane helix</keyword>
<dbReference type="AlphaFoldDB" id="A0A139KNB5"/>
<protein>
    <submittedName>
        <fullName evidence="2">Uncharacterized protein</fullName>
    </submittedName>
</protein>
<keyword evidence="1" id="KW-0472">Membrane</keyword>
<keyword evidence="1" id="KW-0812">Transmembrane</keyword>
<name>A0A139KNB5_9BACE</name>
<gene>
    <name evidence="2" type="ORF">HMPREF2531_05222</name>
</gene>
<proteinExistence type="predicted"/>
<reference evidence="2 3" key="1">
    <citation type="submission" date="2016-02" db="EMBL/GenBank/DDBJ databases">
        <authorList>
            <person name="Wen L."/>
            <person name="He K."/>
            <person name="Yang H."/>
        </authorList>
    </citation>
    <scope>NUCLEOTIDE SEQUENCE [LARGE SCALE GENOMIC DNA]</scope>
    <source>
        <strain evidence="2 3">KLE1704</strain>
    </source>
</reference>
<dbReference type="Proteomes" id="UP000070319">
    <property type="component" value="Unassembled WGS sequence"/>
</dbReference>
<organism evidence="2">
    <name type="scientific">Bacteroides intestinalis</name>
    <dbReference type="NCBI Taxonomy" id="329854"/>
    <lineage>
        <taxon>Bacteria</taxon>
        <taxon>Pseudomonadati</taxon>
        <taxon>Bacteroidota</taxon>
        <taxon>Bacteroidia</taxon>
        <taxon>Bacteroidales</taxon>
        <taxon>Bacteroidaceae</taxon>
        <taxon>Bacteroides</taxon>
    </lineage>
</organism>
<comment type="caution">
    <text evidence="2">The sequence shown here is derived from an EMBL/GenBank/DDBJ whole genome shotgun (WGS) entry which is preliminary data.</text>
</comment>